<name>F0VAR5_NEOCL</name>
<keyword evidence="3" id="KW-1185">Reference proteome</keyword>
<feature type="compositionally biased region" description="Basic and acidic residues" evidence="1">
    <location>
        <begin position="1"/>
        <end position="17"/>
    </location>
</feature>
<feature type="region of interest" description="Disordered" evidence="1">
    <location>
        <begin position="51"/>
        <end position="81"/>
    </location>
</feature>
<dbReference type="EMBL" id="FR823385">
    <property type="protein sequence ID" value="CBZ51323.1"/>
    <property type="molecule type" value="Genomic_DNA"/>
</dbReference>
<evidence type="ECO:0000256" key="1">
    <source>
        <dbReference type="SAM" id="MobiDB-lite"/>
    </source>
</evidence>
<feature type="region of interest" description="Disordered" evidence="1">
    <location>
        <begin position="944"/>
        <end position="1034"/>
    </location>
</feature>
<feature type="region of interest" description="Disordered" evidence="1">
    <location>
        <begin position="214"/>
        <end position="239"/>
    </location>
</feature>
<reference evidence="3" key="1">
    <citation type="journal article" date="2012" name="PLoS Pathog.">
        <title>Comparative genomics of the apicomplexan parasites Toxoplasma gondii and Neospora caninum: Coccidia differing in host range and transmission strategy.</title>
        <authorList>
            <person name="Reid A.J."/>
            <person name="Vermont S.J."/>
            <person name="Cotton J.A."/>
            <person name="Harris D."/>
            <person name="Hill-Cawthorne G.A."/>
            <person name="Konen-Waisman S."/>
            <person name="Latham S.M."/>
            <person name="Mourier T."/>
            <person name="Norton R."/>
            <person name="Quail M.A."/>
            <person name="Sanders M."/>
            <person name="Shanmugam D."/>
            <person name="Sohal A."/>
            <person name="Wasmuth J.D."/>
            <person name="Brunk B."/>
            <person name="Grigg M.E."/>
            <person name="Howard J.C."/>
            <person name="Parkinson J."/>
            <person name="Roos D.S."/>
            <person name="Trees A.J."/>
            <person name="Berriman M."/>
            <person name="Pain A."/>
            <person name="Wastling J.M."/>
        </authorList>
    </citation>
    <scope>NUCLEOTIDE SEQUENCE [LARGE SCALE GENOMIC DNA]</scope>
    <source>
        <strain evidence="3">Liverpool</strain>
    </source>
</reference>
<dbReference type="OrthoDB" id="330377at2759"/>
<dbReference type="eggNOG" id="ENOG502QZKW">
    <property type="taxonomic scope" value="Eukaryota"/>
</dbReference>
<dbReference type="RefSeq" id="XP_003881356.1">
    <property type="nucleotide sequence ID" value="XM_003881307.1"/>
</dbReference>
<dbReference type="InParanoid" id="F0VAR5"/>
<dbReference type="Proteomes" id="UP000007494">
    <property type="component" value="Chromosome IX"/>
</dbReference>
<organism evidence="2 3">
    <name type="scientific">Neospora caninum (strain Liverpool)</name>
    <dbReference type="NCBI Taxonomy" id="572307"/>
    <lineage>
        <taxon>Eukaryota</taxon>
        <taxon>Sar</taxon>
        <taxon>Alveolata</taxon>
        <taxon>Apicomplexa</taxon>
        <taxon>Conoidasida</taxon>
        <taxon>Coccidia</taxon>
        <taxon>Eucoccidiorida</taxon>
        <taxon>Eimeriorina</taxon>
        <taxon>Sarcocystidae</taxon>
        <taxon>Neospora</taxon>
    </lineage>
</organism>
<feature type="region of interest" description="Disordered" evidence="1">
    <location>
        <begin position="811"/>
        <end position="832"/>
    </location>
</feature>
<evidence type="ECO:0000313" key="3">
    <source>
        <dbReference type="Proteomes" id="UP000007494"/>
    </source>
</evidence>
<gene>
    <name evidence="2" type="ORF">NCLIV_043870</name>
</gene>
<feature type="region of interest" description="Disordered" evidence="1">
    <location>
        <begin position="1"/>
        <end position="37"/>
    </location>
</feature>
<feature type="compositionally biased region" description="Basic and acidic residues" evidence="1">
    <location>
        <begin position="974"/>
        <end position="1005"/>
    </location>
</feature>
<sequence>MRAEMEDRGTTSGDRRPFRSRPGPGRASVPRASVDAGAPLSASVSLGSRFPTFHLSESDGGTARAAASSPPPSCARSRASPRPLAPTRFMIPFAHLLFLFALFPFPGSSLSFNSYDASPPPQPLPSPREYSTEEAKFPPPPYSTAPHSAYPLPPPVAPTYHVGDFVARAPLLAPGATPADVEAFQQFYQAEETPFDVPPADPVARPVAVPRRRTYPVQDPSATPPVPRQGTGNVRGIGVRRPYTVHPDTAVAMHEVETAHAARVAEHLYPATAELFSRLGQPFPVYTGHEDKPWWQVRGTGYDYSPDFYSTTESLTNVKEDGARMAIELIQGALRGTPAYPEQQLKVVLISKRYSGEAWDIASEALLIPTGHNPQLGHLLVAVMLNISVHVQRSCVSHLSELGPQVEARPRAEDQRTVRLVKNRDLNLPLRDFVELRLIFERVSKKETACLAELEGRLGQVIPKRMYHHLPRVSLQTLLLIPTPDDRPLDTYDAPSSDGLVTYNFVQPFRTSVLTQIDIRRDTDLALGQLSSMLVKATQPATQQCGILWTRFTPAYTALVMDSSGALYHVPLSKKTITLRQLLAVSQVIRSRINQEVTVTLNIFFPALLKSEALAVHRCRPDLWKQLVPSYIPLGGYRLTVLVNVECTGVIKVRYKYFSDGGVDCTDFLCVLLACPGPNADRQTWRLSNKMFESSEYESIGQVSTSSHRKATPPLRLWFVVAFVVASNLVFGCLFSVASWASVAPARPPPGVAFPGGFPNQHPVIRVGGGTSISKLQRPPAMAIVGPQLQAGALSHLDNVATLSSTLLRGGDGSRSATGLPAPNGQSPTSTNAPMYVLAPPLPFEQGRLDPARNHMRYYADFPFSAKDVPQFEGRLSSSPMIQAGDWLATRESNVQRHSLSDDAPAFELHPRVEVARQGAKDGPSDFRQGRENRKVVPKLVVTTVAGDSEEGPGGATENATTDDTAFAALAPRSARERARDDKRNETELTLSSDKDVGPTVHDPEGIWTSNDRTDPSSVGASLASAASASARQNDIGAWTWVRRRCAGS</sequence>
<dbReference type="GeneID" id="13440308"/>
<accession>F0VAR5</accession>
<feature type="compositionally biased region" description="Low complexity" evidence="1">
    <location>
        <begin position="63"/>
        <end position="81"/>
    </location>
</feature>
<dbReference type="VEuPathDB" id="ToxoDB:NCLIV_043870"/>
<feature type="region of interest" description="Disordered" evidence="1">
    <location>
        <begin position="115"/>
        <end position="143"/>
    </location>
</feature>
<protein>
    <submittedName>
        <fullName evidence="2">Uncharacterized protein</fullName>
    </submittedName>
</protein>
<evidence type="ECO:0000313" key="2">
    <source>
        <dbReference type="EMBL" id="CBZ51323.1"/>
    </source>
</evidence>
<proteinExistence type="predicted"/>
<feature type="compositionally biased region" description="Low complexity" evidence="1">
    <location>
        <begin position="956"/>
        <end position="971"/>
    </location>
</feature>
<feature type="compositionally biased region" description="Low complexity" evidence="1">
    <location>
        <begin position="1017"/>
        <end position="1031"/>
    </location>
</feature>
<dbReference type="AlphaFoldDB" id="F0VAR5"/>